<name>A0A0M3JW68_ANISI</name>
<dbReference type="InterPro" id="IPR051239">
    <property type="entry name" value="2'-dNMP_N-hydrolase"/>
</dbReference>
<dbReference type="OrthoDB" id="18087at2759"/>
<dbReference type="GO" id="GO:0005634">
    <property type="term" value="C:nucleus"/>
    <property type="evidence" value="ECO:0007669"/>
    <property type="project" value="TreeGrafter"/>
</dbReference>
<accession>A0A0M3JW68</accession>
<dbReference type="AlphaFoldDB" id="A0A0M3JW68"/>
<dbReference type="WBParaSite" id="ASIM_0001251401-mRNA-1">
    <property type="protein sequence ID" value="ASIM_0001251401-mRNA-1"/>
    <property type="gene ID" value="ASIM_0001251401"/>
</dbReference>
<keyword evidence="2" id="KW-1185">Reference proteome</keyword>
<protein>
    <submittedName>
        <fullName evidence="3">2'-deoxynucleoside 5'-phosphate N-hydrolase 1 (inferred by orthology to a human protein)</fullName>
    </submittedName>
</protein>
<dbReference type="SUPFAM" id="SSF52309">
    <property type="entry name" value="N-(deoxy)ribosyltransferase-like"/>
    <property type="match status" value="1"/>
</dbReference>
<reference evidence="3" key="1">
    <citation type="submission" date="2017-02" db="UniProtKB">
        <authorList>
            <consortium name="WormBaseParasite"/>
        </authorList>
    </citation>
    <scope>IDENTIFICATION</scope>
</reference>
<evidence type="ECO:0000313" key="1">
    <source>
        <dbReference type="EMBL" id="VDK46285.1"/>
    </source>
</evidence>
<dbReference type="PANTHER" id="PTHR15364:SF0">
    <property type="entry name" value="2'-DEOXYNUCLEOSIDE 5'-PHOSPHATE N-HYDROLASE 1"/>
    <property type="match status" value="1"/>
</dbReference>
<reference evidence="1 2" key="2">
    <citation type="submission" date="2018-11" db="EMBL/GenBank/DDBJ databases">
        <authorList>
            <consortium name="Pathogen Informatics"/>
        </authorList>
    </citation>
    <scope>NUCLEOTIDE SEQUENCE [LARGE SCALE GENOMIC DNA]</scope>
</reference>
<evidence type="ECO:0000313" key="2">
    <source>
        <dbReference type="Proteomes" id="UP000267096"/>
    </source>
</evidence>
<gene>
    <name evidence="1" type="ORF">ASIM_LOCUS11980</name>
</gene>
<dbReference type="GO" id="GO:0070694">
    <property type="term" value="F:5-hydroxymethyl-dUMP N-hydrolase activity"/>
    <property type="evidence" value="ECO:0007669"/>
    <property type="project" value="TreeGrafter"/>
</dbReference>
<organism evidence="3">
    <name type="scientific">Anisakis simplex</name>
    <name type="common">Herring worm</name>
    <dbReference type="NCBI Taxonomy" id="6269"/>
    <lineage>
        <taxon>Eukaryota</taxon>
        <taxon>Metazoa</taxon>
        <taxon>Ecdysozoa</taxon>
        <taxon>Nematoda</taxon>
        <taxon>Chromadorea</taxon>
        <taxon>Rhabditida</taxon>
        <taxon>Spirurina</taxon>
        <taxon>Ascaridomorpha</taxon>
        <taxon>Ascaridoidea</taxon>
        <taxon>Anisakidae</taxon>
        <taxon>Anisakis</taxon>
        <taxon>Anisakis simplex complex</taxon>
    </lineage>
</organism>
<dbReference type="GO" id="GO:0009159">
    <property type="term" value="P:deoxyribonucleoside monophosphate catabolic process"/>
    <property type="evidence" value="ECO:0007669"/>
    <property type="project" value="TreeGrafter"/>
</dbReference>
<proteinExistence type="predicted"/>
<sequence length="198" mass="21982">MQCVGRKEIDRGFERLVMKIYFCGSIRAGRSDAPLYRAIIEKLGTYGKVLTEHIGLDQPWNAAHLSDFASGQGDINKDKRIFETDLDWLHSADDTSAVEQKTIIELGTLKTANTFSLITVVVAECTVPSLGVGFELGVAWKLNLPTLILYRPNDAQVAGLSAMVRGVPSDKWKIVEYKEVNELDGNFAIFFEQHNSSS</sequence>
<dbReference type="PANTHER" id="PTHR15364">
    <property type="entry name" value="2'-DEOXYNUCLEOSIDE 5'-PHOSPHATE N-HYDROLASE 1"/>
    <property type="match status" value="1"/>
</dbReference>
<evidence type="ECO:0000313" key="3">
    <source>
        <dbReference type="WBParaSite" id="ASIM_0001251401-mRNA-1"/>
    </source>
</evidence>
<dbReference type="Gene3D" id="3.40.50.450">
    <property type="match status" value="1"/>
</dbReference>
<dbReference type="Proteomes" id="UP000267096">
    <property type="component" value="Unassembled WGS sequence"/>
</dbReference>
<dbReference type="EMBL" id="UYRR01031124">
    <property type="protein sequence ID" value="VDK46285.1"/>
    <property type="molecule type" value="Genomic_DNA"/>
</dbReference>